<proteinExistence type="inferred from homology"/>
<dbReference type="SUPFAM" id="SSF52058">
    <property type="entry name" value="L domain-like"/>
    <property type="match status" value="1"/>
</dbReference>
<comment type="caution">
    <text evidence="12">The sequence shown here is derived from an EMBL/GenBank/DDBJ whole genome shotgun (WGS) entry which is preliminary data.</text>
</comment>
<keyword evidence="4 10" id="KW-0812">Transmembrane</keyword>
<dbReference type="Gene3D" id="3.80.10.10">
    <property type="entry name" value="Ribonuclease Inhibitor"/>
    <property type="match status" value="1"/>
</dbReference>
<dbReference type="InterPro" id="IPR053211">
    <property type="entry name" value="DNA_repair-toleration"/>
</dbReference>
<protein>
    <recommendedName>
        <fullName evidence="11">Leucine-rich repeat-containing N-terminal plant-type domain-containing protein</fullName>
    </recommendedName>
</protein>
<dbReference type="InterPro" id="IPR001611">
    <property type="entry name" value="Leu-rich_rpt"/>
</dbReference>
<gene>
    <name evidence="12" type="ORF">Dsin_032442</name>
</gene>
<evidence type="ECO:0000313" key="13">
    <source>
        <dbReference type="Proteomes" id="UP001281410"/>
    </source>
</evidence>
<reference evidence="12" key="1">
    <citation type="journal article" date="2023" name="Plant J.">
        <title>Genome sequences and population genomics provide insights into the demographic history, inbreeding, and mutation load of two 'living fossil' tree species of Dipteronia.</title>
        <authorList>
            <person name="Feng Y."/>
            <person name="Comes H.P."/>
            <person name="Chen J."/>
            <person name="Zhu S."/>
            <person name="Lu R."/>
            <person name="Zhang X."/>
            <person name="Li P."/>
            <person name="Qiu J."/>
            <person name="Olsen K.M."/>
            <person name="Qiu Y."/>
        </authorList>
    </citation>
    <scope>NUCLEOTIDE SEQUENCE</scope>
    <source>
        <strain evidence="12">NBL</strain>
    </source>
</reference>
<evidence type="ECO:0000256" key="1">
    <source>
        <dbReference type="ARBA" id="ARBA00004479"/>
    </source>
</evidence>
<keyword evidence="5" id="KW-0732">Signal</keyword>
<comment type="subcellular location">
    <subcellularLocation>
        <location evidence="1">Membrane</location>
        <topology evidence="1">Single-pass type I membrane protein</topology>
    </subcellularLocation>
</comment>
<evidence type="ECO:0000256" key="9">
    <source>
        <dbReference type="ARBA" id="ARBA00023180"/>
    </source>
</evidence>
<dbReference type="Pfam" id="PF08263">
    <property type="entry name" value="LRRNT_2"/>
    <property type="match status" value="1"/>
</dbReference>
<keyword evidence="7 10" id="KW-1133">Transmembrane helix</keyword>
<organism evidence="12 13">
    <name type="scientific">Dipteronia sinensis</name>
    <dbReference type="NCBI Taxonomy" id="43782"/>
    <lineage>
        <taxon>Eukaryota</taxon>
        <taxon>Viridiplantae</taxon>
        <taxon>Streptophyta</taxon>
        <taxon>Embryophyta</taxon>
        <taxon>Tracheophyta</taxon>
        <taxon>Spermatophyta</taxon>
        <taxon>Magnoliopsida</taxon>
        <taxon>eudicotyledons</taxon>
        <taxon>Gunneridae</taxon>
        <taxon>Pentapetalae</taxon>
        <taxon>rosids</taxon>
        <taxon>malvids</taxon>
        <taxon>Sapindales</taxon>
        <taxon>Sapindaceae</taxon>
        <taxon>Hippocastanoideae</taxon>
        <taxon>Acereae</taxon>
        <taxon>Dipteronia</taxon>
    </lineage>
</organism>
<evidence type="ECO:0000256" key="8">
    <source>
        <dbReference type="ARBA" id="ARBA00023136"/>
    </source>
</evidence>
<dbReference type="PANTHER" id="PTHR48060:SF21">
    <property type="entry name" value="L DOMAIN-LIKE PROTEIN"/>
    <property type="match status" value="1"/>
</dbReference>
<name>A0AAD9ZN93_9ROSI</name>
<dbReference type="Proteomes" id="UP001281410">
    <property type="component" value="Unassembled WGS sequence"/>
</dbReference>
<dbReference type="AlphaFoldDB" id="A0AAD9ZN93"/>
<dbReference type="EMBL" id="JANJYJ010000010">
    <property type="protein sequence ID" value="KAK3185156.1"/>
    <property type="molecule type" value="Genomic_DNA"/>
</dbReference>
<accession>A0AAD9ZN93</accession>
<sequence length="182" mass="20499">MNTGLCYSVFFKSLFLFCFMIHVIPFASTTTFLSRNLAENETDVVALRAFKSKMISDPQGVFNSWNESRHFCEWEGIRCGRRHRRVTILDLNSRGLYGSLSPYIGNLSFLRILTLDNNSIKGEIPREFGRLFRLTNLALANNSLVGEIPANLSHCSRLTVLSLQRNKLVGNIPSSSTPCTTS</sequence>
<evidence type="ECO:0000256" key="10">
    <source>
        <dbReference type="SAM" id="Phobius"/>
    </source>
</evidence>
<dbReference type="GO" id="GO:0016020">
    <property type="term" value="C:membrane"/>
    <property type="evidence" value="ECO:0007669"/>
    <property type="project" value="UniProtKB-SubCell"/>
</dbReference>
<evidence type="ECO:0000256" key="3">
    <source>
        <dbReference type="ARBA" id="ARBA00022614"/>
    </source>
</evidence>
<keyword evidence="13" id="KW-1185">Reference proteome</keyword>
<keyword evidence="6" id="KW-0677">Repeat</keyword>
<evidence type="ECO:0000256" key="7">
    <source>
        <dbReference type="ARBA" id="ARBA00022989"/>
    </source>
</evidence>
<evidence type="ECO:0000256" key="6">
    <source>
        <dbReference type="ARBA" id="ARBA00022737"/>
    </source>
</evidence>
<evidence type="ECO:0000256" key="2">
    <source>
        <dbReference type="ARBA" id="ARBA00009592"/>
    </source>
</evidence>
<dbReference type="InterPro" id="IPR032675">
    <property type="entry name" value="LRR_dom_sf"/>
</dbReference>
<evidence type="ECO:0000256" key="5">
    <source>
        <dbReference type="ARBA" id="ARBA00022729"/>
    </source>
</evidence>
<keyword evidence="9" id="KW-0325">Glycoprotein</keyword>
<dbReference type="FunFam" id="3.80.10.10:FF:000275">
    <property type="entry name" value="Leucine-rich repeat receptor-like protein kinase"/>
    <property type="match status" value="1"/>
</dbReference>
<dbReference type="Pfam" id="PF00560">
    <property type="entry name" value="LRR_1"/>
    <property type="match status" value="3"/>
</dbReference>
<evidence type="ECO:0000256" key="4">
    <source>
        <dbReference type="ARBA" id="ARBA00022692"/>
    </source>
</evidence>
<comment type="similarity">
    <text evidence="2">Belongs to the RLP family.</text>
</comment>
<dbReference type="InterPro" id="IPR013210">
    <property type="entry name" value="LRR_N_plant-typ"/>
</dbReference>
<keyword evidence="8 10" id="KW-0472">Membrane</keyword>
<feature type="transmembrane region" description="Helical" evidence="10">
    <location>
        <begin position="7"/>
        <end position="27"/>
    </location>
</feature>
<evidence type="ECO:0000313" key="12">
    <source>
        <dbReference type="EMBL" id="KAK3185156.1"/>
    </source>
</evidence>
<evidence type="ECO:0000259" key="11">
    <source>
        <dbReference type="Pfam" id="PF08263"/>
    </source>
</evidence>
<keyword evidence="3" id="KW-0433">Leucine-rich repeat</keyword>
<feature type="domain" description="Leucine-rich repeat-containing N-terminal plant-type" evidence="11">
    <location>
        <begin position="41"/>
        <end position="79"/>
    </location>
</feature>
<dbReference type="PANTHER" id="PTHR48060">
    <property type="entry name" value="DNA DAMAGE-REPAIR/TOLERATION PROTEIN DRT100"/>
    <property type="match status" value="1"/>
</dbReference>